<dbReference type="RefSeq" id="WP_127120965.1">
    <property type="nucleotide sequence ID" value="NZ_BHXQ01000001.1"/>
</dbReference>
<sequence>MRKATLADKHFIQNLLTQSFNDNRSVNYVVKQDKNRVERIKKLIHYSFNMCLAYGEVWVSDNQQACALILFPDKKRLSLRSLFWDMRLAIGAISIDRISIVLKREALIKSSYPKERIAYLWFVAVDPTVQGKGIGSSFIQELIGEYQLKERPIYLETSMGRNLPFYTRLGFEIIRTFDFGYTLYQLRKA</sequence>
<reference evidence="2 3" key="1">
    <citation type="submission" date="2018-11" db="EMBL/GenBank/DDBJ databases">
        <title>Chryseotalea sanarue gen. nov., sp., nov., a member of the family Cytophagaceae, isolated from a brackish lake in Hamamatsu Japan.</title>
        <authorList>
            <person name="Maejima Y."/>
            <person name="Iino T."/>
            <person name="Muraguchi Y."/>
            <person name="Fukuda K."/>
            <person name="Ohkuma M."/>
            <person name="Moriuchi R."/>
            <person name="Dohra H."/>
            <person name="Kimbara K."/>
            <person name="Shintani M."/>
        </authorList>
    </citation>
    <scope>NUCLEOTIDE SEQUENCE [LARGE SCALE GENOMIC DNA]</scope>
    <source>
        <strain evidence="2 3">Ys</strain>
    </source>
</reference>
<dbReference type="OrthoDB" id="1452841at2"/>
<dbReference type="CDD" id="cd04301">
    <property type="entry name" value="NAT_SF"/>
    <property type="match status" value="1"/>
</dbReference>
<dbReference type="PROSITE" id="PS51186">
    <property type="entry name" value="GNAT"/>
    <property type="match status" value="1"/>
</dbReference>
<keyword evidence="2" id="KW-0808">Transferase</keyword>
<gene>
    <name evidence="2" type="ORF">SanaruYs_05380</name>
</gene>
<evidence type="ECO:0000313" key="2">
    <source>
        <dbReference type="EMBL" id="GCC50323.1"/>
    </source>
</evidence>
<dbReference type="EMBL" id="BHXQ01000001">
    <property type="protein sequence ID" value="GCC50323.1"/>
    <property type="molecule type" value="Genomic_DNA"/>
</dbReference>
<dbReference type="InterPro" id="IPR052523">
    <property type="entry name" value="Trichothecene_AcTrans"/>
</dbReference>
<dbReference type="PANTHER" id="PTHR42791">
    <property type="entry name" value="GNAT FAMILY ACETYLTRANSFERASE"/>
    <property type="match status" value="1"/>
</dbReference>
<dbReference type="PANTHER" id="PTHR42791:SF1">
    <property type="entry name" value="N-ACETYLTRANSFERASE DOMAIN-CONTAINING PROTEIN"/>
    <property type="match status" value="1"/>
</dbReference>
<comment type="caution">
    <text evidence="2">The sequence shown here is derived from an EMBL/GenBank/DDBJ whole genome shotgun (WGS) entry which is preliminary data.</text>
</comment>
<accession>A0A401U5X8</accession>
<dbReference type="Pfam" id="PF13508">
    <property type="entry name" value="Acetyltransf_7"/>
    <property type="match status" value="1"/>
</dbReference>
<organism evidence="2 3">
    <name type="scientific">Chryseotalea sanaruensis</name>
    <dbReference type="NCBI Taxonomy" id="2482724"/>
    <lineage>
        <taxon>Bacteria</taxon>
        <taxon>Pseudomonadati</taxon>
        <taxon>Bacteroidota</taxon>
        <taxon>Cytophagia</taxon>
        <taxon>Cytophagales</taxon>
        <taxon>Chryseotaleaceae</taxon>
        <taxon>Chryseotalea</taxon>
    </lineage>
</organism>
<dbReference type="InterPro" id="IPR016181">
    <property type="entry name" value="Acyl_CoA_acyltransferase"/>
</dbReference>
<dbReference type="Proteomes" id="UP000288227">
    <property type="component" value="Unassembled WGS sequence"/>
</dbReference>
<dbReference type="AlphaFoldDB" id="A0A401U5X8"/>
<dbReference type="InterPro" id="IPR000182">
    <property type="entry name" value="GNAT_dom"/>
</dbReference>
<proteinExistence type="predicted"/>
<dbReference type="Gene3D" id="3.40.630.30">
    <property type="match status" value="1"/>
</dbReference>
<evidence type="ECO:0000259" key="1">
    <source>
        <dbReference type="PROSITE" id="PS51186"/>
    </source>
</evidence>
<keyword evidence="3" id="KW-1185">Reference proteome</keyword>
<evidence type="ECO:0000313" key="3">
    <source>
        <dbReference type="Proteomes" id="UP000288227"/>
    </source>
</evidence>
<feature type="domain" description="N-acetyltransferase" evidence="1">
    <location>
        <begin position="1"/>
        <end position="189"/>
    </location>
</feature>
<dbReference type="GO" id="GO:0016747">
    <property type="term" value="F:acyltransferase activity, transferring groups other than amino-acyl groups"/>
    <property type="evidence" value="ECO:0007669"/>
    <property type="project" value="InterPro"/>
</dbReference>
<protein>
    <submittedName>
        <fullName evidence="2">N-acetyltransferase</fullName>
    </submittedName>
</protein>
<name>A0A401U5X8_9BACT</name>
<dbReference type="SUPFAM" id="SSF55729">
    <property type="entry name" value="Acyl-CoA N-acyltransferases (Nat)"/>
    <property type="match status" value="1"/>
</dbReference>